<sequence length="103" mass="10681">MNGDQPSGSSKRQVLAPIEVATGEVRTASNLIAVALPGSILAVKVASAGSKGVSGEVEVVQATGEPSKSKKRKRKSKYHSKSKSKSSSKSSKCSSKRSEHRAA</sequence>
<dbReference type="EMBL" id="JACGWO010000003">
    <property type="protein sequence ID" value="KAK4430972.1"/>
    <property type="molecule type" value="Genomic_DNA"/>
</dbReference>
<evidence type="ECO:0000313" key="2">
    <source>
        <dbReference type="EMBL" id="KAK4430972.1"/>
    </source>
</evidence>
<protein>
    <submittedName>
        <fullName evidence="2">Uncharacterized protein</fullName>
    </submittedName>
</protein>
<keyword evidence="3" id="KW-1185">Reference proteome</keyword>
<gene>
    <name evidence="2" type="ORF">Salat_0859200</name>
</gene>
<organism evidence="2 3">
    <name type="scientific">Sesamum alatum</name>
    <dbReference type="NCBI Taxonomy" id="300844"/>
    <lineage>
        <taxon>Eukaryota</taxon>
        <taxon>Viridiplantae</taxon>
        <taxon>Streptophyta</taxon>
        <taxon>Embryophyta</taxon>
        <taxon>Tracheophyta</taxon>
        <taxon>Spermatophyta</taxon>
        <taxon>Magnoliopsida</taxon>
        <taxon>eudicotyledons</taxon>
        <taxon>Gunneridae</taxon>
        <taxon>Pentapetalae</taxon>
        <taxon>asterids</taxon>
        <taxon>lamiids</taxon>
        <taxon>Lamiales</taxon>
        <taxon>Pedaliaceae</taxon>
        <taxon>Sesamum</taxon>
    </lineage>
</organism>
<comment type="caution">
    <text evidence="2">The sequence shown here is derived from an EMBL/GenBank/DDBJ whole genome shotgun (WGS) entry which is preliminary data.</text>
</comment>
<accession>A0AAE1YJ01</accession>
<reference evidence="2" key="1">
    <citation type="submission" date="2020-06" db="EMBL/GenBank/DDBJ databases">
        <authorList>
            <person name="Li T."/>
            <person name="Hu X."/>
            <person name="Zhang T."/>
            <person name="Song X."/>
            <person name="Zhang H."/>
            <person name="Dai N."/>
            <person name="Sheng W."/>
            <person name="Hou X."/>
            <person name="Wei L."/>
        </authorList>
    </citation>
    <scope>NUCLEOTIDE SEQUENCE</scope>
    <source>
        <strain evidence="2">3651</strain>
        <tissue evidence="2">Leaf</tissue>
    </source>
</reference>
<proteinExistence type="predicted"/>
<evidence type="ECO:0000256" key="1">
    <source>
        <dbReference type="SAM" id="MobiDB-lite"/>
    </source>
</evidence>
<reference evidence="2" key="2">
    <citation type="journal article" date="2024" name="Plant">
        <title>Genomic evolution and insights into agronomic trait innovations of Sesamum species.</title>
        <authorList>
            <person name="Miao H."/>
            <person name="Wang L."/>
            <person name="Qu L."/>
            <person name="Liu H."/>
            <person name="Sun Y."/>
            <person name="Le M."/>
            <person name="Wang Q."/>
            <person name="Wei S."/>
            <person name="Zheng Y."/>
            <person name="Lin W."/>
            <person name="Duan Y."/>
            <person name="Cao H."/>
            <person name="Xiong S."/>
            <person name="Wang X."/>
            <person name="Wei L."/>
            <person name="Li C."/>
            <person name="Ma Q."/>
            <person name="Ju M."/>
            <person name="Zhao R."/>
            <person name="Li G."/>
            <person name="Mu C."/>
            <person name="Tian Q."/>
            <person name="Mei H."/>
            <person name="Zhang T."/>
            <person name="Gao T."/>
            <person name="Zhang H."/>
        </authorList>
    </citation>
    <scope>NUCLEOTIDE SEQUENCE</scope>
    <source>
        <strain evidence="2">3651</strain>
    </source>
</reference>
<feature type="region of interest" description="Disordered" evidence="1">
    <location>
        <begin position="50"/>
        <end position="103"/>
    </location>
</feature>
<feature type="compositionally biased region" description="Low complexity" evidence="1">
    <location>
        <begin position="50"/>
        <end position="60"/>
    </location>
</feature>
<feature type="compositionally biased region" description="Basic residues" evidence="1">
    <location>
        <begin position="69"/>
        <end position="86"/>
    </location>
</feature>
<dbReference type="AlphaFoldDB" id="A0AAE1YJ01"/>
<name>A0AAE1YJ01_9LAMI</name>
<dbReference type="Proteomes" id="UP001293254">
    <property type="component" value="Unassembled WGS sequence"/>
</dbReference>
<evidence type="ECO:0000313" key="3">
    <source>
        <dbReference type="Proteomes" id="UP001293254"/>
    </source>
</evidence>